<evidence type="ECO:0000313" key="2">
    <source>
        <dbReference type="EMBL" id="QWY04648.1"/>
    </source>
</evidence>
<feature type="compositionally biased region" description="Acidic residues" evidence="1">
    <location>
        <begin position="114"/>
        <end position="130"/>
    </location>
</feature>
<name>A0A8F3C470_9ZZZZ</name>
<feature type="compositionally biased region" description="Basic and acidic residues" evidence="1">
    <location>
        <begin position="9"/>
        <end position="19"/>
    </location>
</feature>
<dbReference type="InterPro" id="IPR010920">
    <property type="entry name" value="LSM_dom_sf"/>
</dbReference>
<protein>
    <submittedName>
        <fullName evidence="2">Uncharacterized protein</fullName>
    </submittedName>
</protein>
<feature type="region of interest" description="Disordered" evidence="1">
    <location>
        <begin position="101"/>
        <end position="130"/>
    </location>
</feature>
<accession>A0A8F3C470</accession>
<proteinExistence type="predicted"/>
<dbReference type="AlphaFoldDB" id="A0A8F3C470"/>
<dbReference type="EMBL" id="MW924778">
    <property type="protein sequence ID" value="QWY04648.1"/>
    <property type="molecule type" value="Genomic_DNA"/>
</dbReference>
<sequence length="130" mass="15542">MTMGNRKLIRPDVPKELPSRSRRKQSPPEQTNAEEFYYVKQMAARTPMVVVLESGEELRGWIEWYDKDTLKLNRHREPNLVLFKKSIRYMFKEEELRRHRRRERRIAAARGDDSLDDSESMDDEATGDEE</sequence>
<dbReference type="Gene3D" id="2.30.30.100">
    <property type="match status" value="1"/>
</dbReference>
<dbReference type="SUPFAM" id="SSF50182">
    <property type="entry name" value="Sm-like ribonucleoproteins"/>
    <property type="match status" value="1"/>
</dbReference>
<organism evidence="2">
    <name type="scientific">uncultured organism</name>
    <dbReference type="NCBI Taxonomy" id="155900"/>
    <lineage>
        <taxon>unclassified sequences</taxon>
        <taxon>environmental samples</taxon>
    </lineage>
</organism>
<evidence type="ECO:0000256" key="1">
    <source>
        <dbReference type="SAM" id="MobiDB-lite"/>
    </source>
</evidence>
<reference evidence="2" key="1">
    <citation type="journal article" date="2021" name="Front. Microbiol.">
        <title>Mining for perchlorate resistance genes in microorganisms from a hypersaline lake in Atacama.</title>
        <authorList>
            <person name="Diaz-Rullo J."/>
            <person name="Rodriguez-Valdecantos G."/>
            <person name="Torres F."/>
            <person name="Cid L."/>
            <person name="Vargas I.T."/>
            <person name="Gonzalez B."/>
            <person name="Gonzalez Pastor J.E."/>
        </authorList>
    </citation>
    <scope>NUCLEOTIDE SEQUENCE</scope>
</reference>
<feature type="region of interest" description="Disordered" evidence="1">
    <location>
        <begin position="1"/>
        <end position="33"/>
    </location>
</feature>